<dbReference type="Proteomes" id="UP000177797">
    <property type="component" value="Unassembled WGS sequence"/>
</dbReference>
<dbReference type="AlphaFoldDB" id="A0A1G2NDP5"/>
<evidence type="ECO:0000313" key="2">
    <source>
        <dbReference type="Proteomes" id="UP000177797"/>
    </source>
</evidence>
<accession>A0A1G2NDP5</accession>
<protein>
    <submittedName>
        <fullName evidence="1">Uncharacterized protein</fullName>
    </submittedName>
</protein>
<organism evidence="1 2">
    <name type="scientific">Candidatus Taylorbacteria bacterium RIFCSPLOWO2_01_FULL_48_100</name>
    <dbReference type="NCBI Taxonomy" id="1802322"/>
    <lineage>
        <taxon>Bacteria</taxon>
        <taxon>Candidatus Tayloriibacteriota</taxon>
    </lineage>
</organism>
<sequence>MSPLIHYGNYRFVLKKKFRVNTTFTPFDSLLVEREQVYVWDDIDGVLATKLNGRFWFEYVLEGAEPVATRDGIHYIEAQIIGGVYLSDITRLYYPVADQTDYEFFAKLERFEIDHGIQLVQY</sequence>
<proteinExistence type="predicted"/>
<reference evidence="1 2" key="1">
    <citation type="journal article" date="2016" name="Nat. Commun.">
        <title>Thousands of microbial genomes shed light on interconnected biogeochemical processes in an aquifer system.</title>
        <authorList>
            <person name="Anantharaman K."/>
            <person name="Brown C.T."/>
            <person name="Hug L.A."/>
            <person name="Sharon I."/>
            <person name="Castelle C.J."/>
            <person name="Probst A.J."/>
            <person name="Thomas B.C."/>
            <person name="Singh A."/>
            <person name="Wilkins M.J."/>
            <person name="Karaoz U."/>
            <person name="Brodie E.L."/>
            <person name="Williams K.H."/>
            <person name="Hubbard S.S."/>
            <person name="Banfield J.F."/>
        </authorList>
    </citation>
    <scope>NUCLEOTIDE SEQUENCE [LARGE SCALE GENOMIC DNA]</scope>
</reference>
<name>A0A1G2NDP5_9BACT</name>
<evidence type="ECO:0000313" key="1">
    <source>
        <dbReference type="EMBL" id="OHA34194.1"/>
    </source>
</evidence>
<dbReference type="EMBL" id="MHSA01000015">
    <property type="protein sequence ID" value="OHA34194.1"/>
    <property type="molecule type" value="Genomic_DNA"/>
</dbReference>
<gene>
    <name evidence="1" type="ORF">A2938_00760</name>
</gene>
<comment type="caution">
    <text evidence="1">The sequence shown here is derived from an EMBL/GenBank/DDBJ whole genome shotgun (WGS) entry which is preliminary data.</text>
</comment>